<feature type="domain" description="Regulatory protein YycH" evidence="1">
    <location>
        <begin position="3"/>
        <end position="434"/>
    </location>
</feature>
<dbReference type="Pfam" id="PF07435">
    <property type="entry name" value="YycH"/>
    <property type="match status" value="1"/>
</dbReference>
<accession>A0A1I6P937</accession>
<dbReference type="InterPro" id="IPR042274">
    <property type="entry name" value="YycH/YycI_2"/>
</dbReference>
<evidence type="ECO:0000313" key="3">
    <source>
        <dbReference type="Proteomes" id="UP000198660"/>
    </source>
</evidence>
<dbReference type="CDD" id="cd15787">
    <property type="entry name" value="YycH_N"/>
    <property type="match status" value="1"/>
</dbReference>
<dbReference type="Gene3D" id="3.30.310.160">
    <property type="entry name" value="YycH protein, domain 2"/>
    <property type="match status" value="1"/>
</dbReference>
<evidence type="ECO:0000259" key="1">
    <source>
        <dbReference type="Pfam" id="PF07435"/>
    </source>
</evidence>
<organism evidence="2 3">
    <name type="scientific">Marininema halotolerans</name>
    <dbReference type="NCBI Taxonomy" id="1155944"/>
    <lineage>
        <taxon>Bacteria</taxon>
        <taxon>Bacillati</taxon>
        <taxon>Bacillota</taxon>
        <taxon>Bacilli</taxon>
        <taxon>Bacillales</taxon>
        <taxon>Thermoactinomycetaceae</taxon>
        <taxon>Marininema</taxon>
    </lineage>
</organism>
<reference evidence="3" key="1">
    <citation type="submission" date="2016-10" db="EMBL/GenBank/DDBJ databases">
        <authorList>
            <person name="Varghese N."/>
            <person name="Submissions S."/>
        </authorList>
    </citation>
    <scope>NUCLEOTIDE SEQUENCE [LARGE SCALE GENOMIC DNA]</scope>
    <source>
        <strain evidence="3">DSM 45789</strain>
    </source>
</reference>
<keyword evidence="3" id="KW-1185">Reference proteome</keyword>
<proteinExistence type="predicted"/>
<evidence type="ECO:0000313" key="2">
    <source>
        <dbReference type="EMBL" id="SFS36676.1"/>
    </source>
</evidence>
<gene>
    <name evidence="2" type="ORF">SAMN05444972_101438</name>
</gene>
<protein>
    <submittedName>
        <fullName evidence="2">Two-component signal transduction system YycFG, regulatory protein YycH</fullName>
    </submittedName>
</protein>
<dbReference type="EMBL" id="FPAA01000001">
    <property type="protein sequence ID" value="SFS36676.1"/>
    <property type="molecule type" value="Genomic_DNA"/>
</dbReference>
<dbReference type="InterPro" id="IPR009996">
    <property type="entry name" value="YycH"/>
</dbReference>
<sequence length="447" mass="51231">MKEHIKSVLLTVLMITSLVQSGILLYISPSYEEVLTPDYSYPHKIVKQPFEKKGIHEITAPGQIYIHQDGKHQLLSESLEKGPFRTFLSKLALAEFTRPQKVTPSEKDWESLMKKKQGIELRFSRNLPPDITQSFFSNDFIKPDLSSVSRVWIFENSSGNLAARFISDKTGETIQYKTRLDSFDDCLKIANTFDSPSLSATLPKKNREVPLPFYLPNDPLPMDQMQFPIKKIAINDLKLSLFPDSNLIEKKLTLDHATMYTDTTRTLQHNTAKELMIYNRPDTTTITKGSITDQLDLIYQFMRRHGGWTGNFLLDEVENDSNQSTPYYRFRLYSNGLPVYWDGKEEITPALMRLSAIGKGVTSYDRSLIYPTLQPNKKMTKVDTLLNKKDLLAELDRKGITLEKKVASIHPGYRAAVNKDTVTYIPTWIIQLRDGTRSYVEKRGTGR</sequence>
<dbReference type="Proteomes" id="UP000198660">
    <property type="component" value="Unassembled WGS sequence"/>
</dbReference>
<dbReference type="AlphaFoldDB" id="A0A1I6P937"/>
<dbReference type="RefSeq" id="WP_176391830.1">
    <property type="nucleotide sequence ID" value="NZ_FPAA01000001.1"/>
</dbReference>
<name>A0A1I6P937_9BACL</name>